<dbReference type="EMBL" id="JACHFD010000069">
    <property type="protein sequence ID" value="MBB5354013.1"/>
    <property type="molecule type" value="Genomic_DNA"/>
</dbReference>
<protein>
    <submittedName>
        <fullName evidence="2">Uncharacterized protein</fullName>
    </submittedName>
</protein>
<sequence length="347" mass="38669">MKYRIKFDAGANFKIWKDEARTQSVTSEQTEFEPDQETTLYLEGLKKSDSIGQHEITLQAVIGGESHDAETIYSTVVEAEFDVWLNVFIPVQWTDFPAAHPIHNDFLMINPVTGVPIYEYRRKIAAGDDRSFNDEFFDDPARDVDDIPGGTSSRVHAQVTIIPFKDLDDDGIKNNSYKDAIGISHNYLKDGSVPDPGAGYSATNRLLPQPIITQVDRESPDKLKNPSDSIERYGIDQNAVRFRFEGSADNPIVNPSPAIDWDFQIAITVNNANVLAPKWLLLGDWQDGFPGYEIYIRDSDGDQGDNKGTPIYQYDPIPLGRTPVDLFPDSVPGSIDETVTPANGEVP</sequence>
<dbReference type="AlphaFoldDB" id="A0A840V8F2"/>
<comment type="caution">
    <text evidence="2">The sequence shown here is derived from an EMBL/GenBank/DDBJ whole genome shotgun (WGS) entry which is preliminary data.</text>
</comment>
<keyword evidence="3" id="KW-1185">Reference proteome</keyword>
<evidence type="ECO:0000256" key="1">
    <source>
        <dbReference type="SAM" id="MobiDB-lite"/>
    </source>
</evidence>
<gene>
    <name evidence="2" type="ORF">HNR46_004285</name>
</gene>
<reference evidence="2 3" key="1">
    <citation type="submission" date="2020-08" db="EMBL/GenBank/DDBJ databases">
        <title>Genomic Encyclopedia of Type Strains, Phase IV (KMG-IV): sequencing the most valuable type-strain genomes for metagenomic binning, comparative biology and taxonomic classification.</title>
        <authorList>
            <person name="Goeker M."/>
        </authorList>
    </citation>
    <scope>NUCLEOTIDE SEQUENCE [LARGE SCALE GENOMIC DNA]</scope>
    <source>
        <strain evidence="2 3">YC6886</strain>
    </source>
</reference>
<feature type="region of interest" description="Disordered" evidence="1">
    <location>
        <begin position="323"/>
        <end position="347"/>
    </location>
</feature>
<dbReference type="Proteomes" id="UP000557717">
    <property type="component" value="Unassembled WGS sequence"/>
</dbReference>
<feature type="region of interest" description="Disordered" evidence="1">
    <location>
        <begin position="298"/>
        <end position="317"/>
    </location>
</feature>
<proteinExistence type="predicted"/>
<accession>A0A840V8F2</accession>
<evidence type="ECO:0000313" key="3">
    <source>
        <dbReference type="Proteomes" id="UP000557717"/>
    </source>
</evidence>
<organism evidence="2 3">
    <name type="scientific">Haloferula luteola</name>
    <dbReference type="NCBI Taxonomy" id="595692"/>
    <lineage>
        <taxon>Bacteria</taxon>
        <taxon>Pseudomonadati</taxon>
        <taxon>Verrucomicrobiota</taxon>
        <taxon>Verrucomicrobiia</taxon>
        <taxon>Verrucomicrobiales</taxon>
        <taxon>Verrucomicrobiaceae</taxon>
        <taxon>Haloferula</taxon>
    </lineage>
</organism>
<name>A0A840V8F2_9BACT</name>
<evidence type="ECO:0000313" key="2">
    <source>
        <dbReference type="EMBL" id="MBB5354013.1"/>
    </source>
</evidence>